<evidence type="ECO:0000256" key="5">
    <source>
        <dbReference type="ARBA" id="ARBA00012401"/>
    </source>
</evidence>
<dbReference type="PANTHER" id="PTHR23255:SF72">
    <property type="entry name" value="RECEPTOR PROTEIN SERINE_THREONINE KINASE"/>
    <property type="match status" value="1"/>
</dbReference>
<reference evidence="27" key="1">
    <citation type="submission" date="2023-11" db="EMBL/GenBank/DDBJ databases">
        <title>Genome assemblies of two species of porcelain crab, Petrolisthes cinctipes and Petrolisthes manimaculis (Anomura: Porcellanidae).</title>
        <authorList>
            <person name="Angst P."/>
        </authorList>
    </citation>
    <scope>NUCLEOTIDE SEQUENCE</scope>
    <source>
        <strain evidence="27">PB745_02</strain>
        <tissue evidence="27">Gill</tissue>
    </source>
</reference>
<feature type="domain" description="Protein kinase" evidence="25">
    <location>
        <begin position="307"/>
        <end position="595"/>
    </location>
</feature>
<dbReference type="Pfam" id="PF08515">
    <property type="entry name" value="TGF_beta_GS"/>
    <property type="match status" value="1"/>
</dbReference>
<evidence type="ECO:0000256" key="2">
    <source>
        <dbReference type="ARBA" id="ARBA00001946"/>
    </source>
</evidence>
<dbReference type="InterPro" id="IPR017441">
    <property type="entry name" value="Protein_kinase_ATP_BS"/>
</dbReference>
<evidence type="ECO:0000259" key="25">
    <source>
        <dbReference type="PROSITE" id="PS50011"/>
    </source>
</evidence>
<evidence type="ECO:0000256" key="1">
    <source>
        <dbReference type="ARBA" id="ARBA00001936"/>
    </source>
</evidence>
<dbReference type="EMBL" id="JAWZYT010001354">
    <property type="protein sequence ID" value="KAK4313041.1"/>
    <property type="molecule type" value="Genomic_DNA"/>
</dbReference>
<proteinExistence type="inferred from homology"/>
<feature type="transmembrane region" description="Helical" evidence="23">
    <location>
        <begin position="217"/>
        <end position="240"/>
    </location>
</feature>
<sequence>MAREVVFVVHALSILLVNCRVHEGLLNTDNGKHDGGKVWREGESKEKGLSLTSDNGNPEPRNSDDSLITMLTEGDDDDGELLRMGILESLHNSSQAVTSGGDVSMLHSTNSPHLDYNTQERISCYECDQPDCRITTECHHAIKCWSAQILNNEDKAMMARGCLSNPDHIPMQCGIKDTPNKRIKINCCQTDFCNNETFPLFLPPGTMEEGNSEIGRLLLIHGLPVLGVMIIAVVVIWLLCRAHKRRMREYAAAAATASALPSNIYRDELRVTAAGDSTLREIFMDSITSGSGSGLPLLIQRTLAKQIWLAEVIGKGRYGEVWCGVWQGEKVAVKIFFSRDEASWARETEIYSTVLLRHENILGFYGSDMTSRGSCTQLWLVTHYHPRGSLYDHLNTHTLNHTSLVTMALSAINGLLHLHTEIFGTQGKPAIAHRDIKSKNILVKLNGACCIADFGLAVMHTQTTGEINICNNPRVGTKRYMSPEVLNETMNMSVFESFRKVDIYAIGLVLWEVCRRCVSNGLVDEYSPPFHDVVPNDPSFDDMKKVVCVDQYRPTIPNRWTSDPVLTGMSKIIRECWHQNPNVRLTALRVKKSIMKLAQEETKTMLDFDY</sequence>
<dbReference type="GO" id="GO:0004675">
    <property type="term" value="F:transmembrane receptor protein serine/threonine kinase activity"/>
    <property type="evidence" value="ECO:0007669"/>
    <property type="project" value="UniProtKB-EC"/>
</dbReference>
<dbReference type="Gene3D" id="1.10.510.10">
    <property type="entry name" value="Transferase(Phosphotransferase) domain 1"/>
    <property type="match status" value="1"/>
</dbReference>
<keyword evidence="9" id="KW-0479">Metal-binding</keyword>
<keyword evidence="18" id="KW-0325">Glycoprotein</keyword>
<evidence type="ECO:0000256" key="19">
    <source>
        <dbReference type="ARBA" id="ARBA00047681"/>
    </source>
</evidence>
<keyword evidence="16 23" id="KW-0472">Membrane</keyword>
<keyword evidence="6" id="KW-0723">Serine/threonine-protein kinase</keyword>
<feature type="binding site" evidence="21">
    <location>
        <position position="334"/>
    </location>
    <ligand>
        <name>ATP</name>
        <dbReference type="ChEBI" id="CHEBI:30616"/>
    </ligand>
</feature>
<evidence type="ECO:0000256" key="13">
    <source>
        <dbReference type="ARBA" id="ARBA00022840"/>
    </source>
</evidence>
<dbReference type="InterPro" id="IPR000333">
    <property type="entry name" value="TGFB_receptor"/>
</dbReference>
<accession>A0AAE1U9Q9</accession>
<dbReference type="InterPro" id="IPR000719">
    <property type="entry name" value="Prot_kinase_dom"/>
</dbReference>
<comment type="cofactor">
    <cofactor evidence="2">
        <name>Mg(2+)</name>
        <dbReference type="ChEBI" id="CHEBI:18420"/>
    </cofactor>
</comment>
<feature type="chain" id="PRO_5042103585" description="receptor protein serine/threonine kinase" evidence="24">
    <location>
        <begin position="20"/>
        <end position="610"/>
    </location>
</feature>
<evidence type="ECO:0000256" key="23">
    <source>
        <dbReference type="SAM" id="Phobius"/>
    </source>
</evidence>
<dbReference type="InterPro" id="IPR003605">
    <property type="entry name" value="GS_dom"/>
</dbReference>
<dbReference type="GO" id="GO:0046872">
    <property type="term" value="F:metal ion binding"/>
    <property type="evidence" value="ECO:0007669"/>
    <property type="project" value="UniProtKB-KW"/>
</dbReference>
<evidence type="ECO:0000256" key="6">
    <source>
        <dbReference type="ARBA" id="ARBA00022527"/>
    </source>
</evidence>
<protein>
    <recommendedName>
        <fullName evidence="5">receptor protein serine/threonine kinase</fullName>
        <ecNumber evidence="5">2.7.11.30</ecNumber>
    </recommendedName>
</protein>
<dbReference type="SUPFAM" id="SSF56112">
    <property type="entry name" value="Protein kinase-like (PK-like)"/>
    <property type="match status" value="1"/>
</dbReference>
<evidence type="ECO:0000259" key="26">
    <source>
        <dbReference type="PROSITE" id="PS51256"/>
    </source>
</evidence>
<evidence type="ECO:0000256" key="12">
    <source>
        <dbReference type="ARBA" id="ARBA00022777"/>
    </source>
</evidence>
<dbReference type="FunFam" id="3.30.200.20:FF:000064">
    <property type="entry name" value="Receptor protein serine/threonine kinase"/>
    <property type="match status" value="1"/>
</dbReference>
<dbReference type="GO" id="GO:0070724">
    <property type="term" value="C:BMP receptor complex"/>
    <property type="evidence" value="ECO:0007669"/>
    <property type="project" value="TreeGrafter"/>
</dbReference>
<comment type="similarity">
    <text evidence="4">Belongs to the protein kinase superfamily. TKL Ser/Thr protein kinase family. TGFB receptor subfamily.</text>
</comment>
<comment type="catalytic activity">
    <reaction evidence="19">
        <text>L-seryl-[receptor-protein] + ATP = O-phospho-L-seryl-[receptor-protein] + ADP + H(+)</text>
        <dbReference type="Rhea" id="RHEA:18673"/>
        <dbReference type="Rhea" id="RHEA-COMP:11022"/>
        <dbReference type="Rhea" id="RHEA-COMP:11023"/>
        <dbReference type="ChEBI" id="CHEBI:15378"/>
        <dbReference type="ChEBI" id="CHEBI:29999"/>
        <dbReference type="ChEBI" id="CHEBI:30616"/>
        <dbReference type="ChEBI" id="CHEBI:83421"/>
        <dbReference type="ChEBI" id="CHEBI:456216"/>
        <dbReference type="EC" id="2.7.11.30"/>
    </reaction>
</comment>
<evidence type="ECO:0000256" key="8">
    <source>
        <dbReference type="ARBA" id="ARBA00022692"/>
    </source>
</evidence>
<dbReference type="SMART" id="SM00220">
    <property type="entry name" value="S_TKc"/>
    <property type="match status" value="1"/>
</dbReference>
<dbReference type="Pfam" id="PF01064">
    <property type="entry name" value="Activin_recp"/>
    <property type="match status" value="1"/>
</dbReference>
<dbReference type="Gene3D" id="2.10.60.10">
    <property type="entry name" value="CD59"/>
    <property type="match status" value="1"/>
</dbReference>
<keyword evidence="17" id="KW-0675">Receptor</keyword>
<evidence type="ECO:0000256" key="7">
    <source>
        <dbReference type="ARBA" id="ARBA00022679"/>
    </source>
</evidence>
<name>A0AAE1U9Q9_9EUCA</name>
<dbReference type="Pfam" id="PF00069">
    <property type="entry name" value="Pkinase"/>
    <property type="match status" value="1"/>
</dbReference>
<feature type="region of interest" description="Disordered" evidence="22">
    <location>
        <begin position="26"/>
        <end position="65"/>
    </location>
</feature>
<dbReference type="InterPro" id="IPR011009">
    <property type="entry name" value="Kinase-like_dom_sf"/>
</dbReference>
<evidence type="ECO:0000256" key="21">
    <source>
        <dbReference type="PROSITE-ProRule" id="PRU10141"/>
    </source>
</evidence>
<evidence type="ECO:0000313" key="28">
    <source>
        <dbReference type="Proteomes" id="UP001292094"/>
    </source>
</evidence>
<keyword evidence="13 21" id="KW-0067">ATP-binding</keyword>
<gene>
    <name evidence="27" type="ORF">Pmani_015563</name>
</gene>
<dbReference type="PANTHER" id="PTHR23255">
    <property type="entry name" value="TRANSFORMING GROWTH FACTOR-BETA RECEPTOR TYPE I AND II"/>
    <property type="match status" value="1"/>
</dbReference>
<dbReference type="InterPro" id="IPR008271">
    <property type="entry name" value="Ser/Thr_kinase_AS"/>
</dbReference>
<keyword evidence="12" id="KW-0418">Kinase</keyword>
<keyword evidence="10 24" id="KW-0732">Signal</keyword>
<dbReference type="SMART" id="SM00467">
    <property type="entry name" value="GS"/>
    <property type="match status" value="1"/>
</dbReference>
<keyword evidence="7" id="KW-0808">Transferase</keyword>
<evidence type="ECO:0000256" key="17">
    <source>
        <dbReference type="ARBA" id="ARBA00023170"/>
    </source>
</evidence>
<evidence type="ECO:0000256" key="20">
    <source>
        <dbReference type="ARBA" id="ARBA00048773"/>
    </source>
</evidence>
<evidence type="ECO:0000256" key="14">
    <source>
        <dbReference type="ARBA" id="ARBA00022842"/>
    </source>
</evidence>
<dbReference type="InterPro" id="IPR000472">
    <property type="entry name" value="Activin_recp"/>
</dbReference>
<evidence type="ECO:0000256" key="15">
    <source>
        <dbReference type="ARBA" id="ARBA00022989"/>
    </source>
</evidence>
<dbReference type="SUPFAM" id="SSF57302">
    <property type="entry name" value="Snake toxin-like"/>
    <property type="match status" value="1"/>
</dbReference>
<evidence type="ECO:0000256" key="18">
    <source>
        <dbReference type="ARBA" id="ARBA00023180"/>
    </source>
</evidence>
<evidence type="ECO:0000256" key="3">
    <source>
        <dbReference type="ARBA" id="ARBA00004479"/>
    </source>
</evidence>
<dbReference type="Proteomes" id="UP001292094">
    <property type="component" value="Unassembled WGS sequence"/>
</dbReference>
<dbReference type="PROSITE" id="PS00107">
    <property type="entry name" value="PROTEIN_KINASE_ATP"/>
    <property type="match status" value="1"/>
</dbReference>
<comment type="caution">
    <text evidence="27">The sequence shown here is derived from an EMBL/GenBank/DDBJ whole genome shotgun (WGS) entry which is preliminary data.</text>
</comment>
<evidence type="ECO:0000313" key="27">
    <source>
        <dbReference type="EMBL" id="KAK4313041.1"/>
    </source>
</evidence>
<evidence type="ECO:0000256" key="11">
    <source>
        <dbReference type="ARBA" id="ARBA00022741"/>
    </source>
</evidence>
<dbReference type="InterPro" id="IPR045860">
    <property type="entry name" value="Snake_toxin-like_sf"/>
</dbReference>
<dbReference type="EC" id="2.7.11.30" evidence="5"/>
<dbReference type="FunFam" id="1.10.510.10:FF:000018">
    <property type="entry name" value="Receptor protein serine/threonine kinase"/>
    <property type="match status" value="1"/>
</dbReference>
<evidence type="ECO:0000256" key="16">
    <source>
        <dbReference type="ARBA" id="ARBA00023136"/>
    </source>
</evidence>
<evidence type="ECO:0000256" key="24">
    <source>
        <dbReference type="SAM" id="SignalP"/>
    </source>
</evidence>
<feature type="signal peptide" evidence="24">
    <location>
        <begin position="1"/>
        <end position="19"/>
    </location>
</feature>
<comment type="cofactor">
    <cofactor evidence="1">
        <name>Mn(2+)</name>
        <dbReference type="ChEBI" id="CHEBI:29035"/>
    </cofactor>
</comment>
<dbReference type="CDD" id="cd23600">
    <property type="entry name" value="TFP_LU_ECD_Sax"/>
    <property type="match status" value="1"/>
</dbReference>
<keyword evidence="28" id="KW-1185">Reference proteome</keyword>
<feature type="domain" description="GS" evidence="26">
    <location>
        <begin position="277"/>
        <end position="306"/>
    </location>
</feature>
<comment type="subcellular location">
    <subcellularLocation>
        <location evidence="3">Membrane</location>
        <topology evidence="3">Single-pass type I membrane protein</topology>
    </subcellularLocation>
</comment>
<dbReference type="GO" id="GO:0071363">
    <property type="term" value="P:cellular response to growth factor stimulus"/>
    <property type="evidence" value="ECO:0007669"/>
    <property type="project" value="TreeGrafter"/>
</dbReference>
<evidence type="ECO:0000256" key="4">
    <source>
        <dbReference type="ARBA" id="ARBA00009605"/>
    </source>
</evidence>
<keyword evidence="8 23" id="KW-0812">Transmembrane</keyword>
<dbReference type="PROSITE" id="PS00108">
    <property type="entry name" value="PROTEIN_KINASE_ST"/>
    <property type="match status" value="1"/>
</dbReference>
<evidence type="ECO:0000256" key="22">
    <source>
        <dbReference type="SAM" id="MobiDB-lite"/>
    </source>
</evidence>
<keyword evidence="15 23" id="KW-1133">Transmembrane helix</keyword>
<organism evidence="27 28">
    <name type="scientific">Petrolisthes manimaculis</name>
    <dbReference type="NCBI Taxonomy" id="1843537"/>
    <lineage>
        <taxon>Eukaryota</taxon>
        <taxon>Metazoa</taxon>
        <taxon>Ecdysozoa</taxon>
        <taxon>Arthropoda</taxon>
        <taxon>Crustacea</taxon>
        <taxon>Multicrustacea</taxon>
        <taxon>Malacostraca</taxon>
        <taxon>Eumalacostraca</taxon>
        <taxon>Eucarida</taxon>
        <taxon>Decapoda</taxon>
        <taxon>Pleocyemata</taxon>
        <taxon>Anomura</taxon>
        <taxon>Galatheoidea</taxon>
        <taxon>Porcellanidae</taxon>
        <taxon>Petrolisthes</taxon>
    </lineage>
</organism>
<comment type="catalytic activity">
    <reaction evidence="20">
        <text>L-threonyl-[receptor-protein] + ATP = O-phospho-L-threonyl-[receptor-protein] + ADP + H(+)</text>
        <dbReference type="Rhea" id="RHEA:44880"/>
        <dbReference type="Rhea" id="RHEA-COMP:11024"/>
        <dbReference type="Rhea" id="RHEA-COMP:11025"/>
        <dbReference type="ChEBI" id="CHEBI:15378"/>
        <dbReference type="ChEBI" id="CHEBI:30013"/>
        <dbReference type="ChEBI" id="CHEBI:30616"/>
        <dbReference type="ChEBI" id="CHEBI:61977"/>
        <dbReference type="ChEBI" id="CHEBI:456216"/>
        <dbReference type="EC" id="2.7.11.30"/>
    </reaction>
</comment>
<keyword evidence="11 21" id="KW-0547">Nucleotide-binding</keyword>
<evidence type="ECO:0000256" key="10">
    <source>
        <dbReference type="ARBA" id="ARBA00022729"/>
    </source>
</evidence>
<feature type="compositionally biased region" description="Basic and acidic residues" evidence="22">
    <location>
        <begin position="30"/>
        <end position="48"/>
    </location>
</feature>
<dbReference type="AlphaFoldDB" id="A0AAE1U9Q9"/>
<dbReference type="GO" id="GO:0005524">
    <property type="term" value="F:ATP binding"/>
    <property type="evidence" value="ECO:0007669"/>
    <property type="project" value="UniProtKB-UniRule"/>
</dbReference>
<dbReference type="Gene3D" id="3.30.200.20">
    <property type="entry name" value="Phosphorylase Kinase, domain 1"/>
    <property type="match status" value="1"/>
</dbReference>
<dbReference type="PROSITE" id="PS50011">
    <property type="entry name" value="PROTEIN_KINASE_DOM"/>
    <property type="match status" value="1"/>
</dbReference>
<evidence type="ECO:0000256" key="9">
    <source>
        <dbReference type="ARBA" id="ARBA00022723"/>
    </source>
</evidence>
<keyword evidence="14" id="KW-0460">Magnesium</keyword>
<dbReference type="PROSITE" id="PS51256">
    <property type="entry name" value="GS"/>
    <property type="match status" value="1"/>
</dbReference>